<dbReference type="AlphaFoldDB" id="A0A2P2NS13"/>
<accession>A0A2P2NS13</accession>
<dbReference type="EMBL" id="GGEC01064707">
    <property type="protein sequence ID" value="MBX45191.1"/>
    <property type="molecule type" value="Transcribed_RNA"/>
</dbReference>
<protein>
    <submittedName>
        <fullName evidence="1">Uncharacterized protein</fullName>
    </submittedName>
</protein>
<organism evidence="1">
    <name type="scientific">Rhizophora mucronata</name>
    <name type="common">Asiatic mangrove</name>
    <dbReference type="NCBI Taxonomy" id="61149"/>
    <lineage>
        <taxon>Eukaryota</taxon>
        <taxon>Viridiplantae</taxon>
        <taxon>Streptophyta</taxon>
        <taxon>Embryophyta</taxon>
        <taxon>Tracheophyta</taxon>
        <taxon>Spermatophyta</taxon>
        <taxon>Magnoliopsida</taxon>
        <taxon>eudicotyledons</taxon>
        <taxon>Gunneridae</taxon>
        <taxon>Pentapetalae</taxon>
        <taxon>rosids</taxon>
        <taxon>fabids</taxon>
        <taxon>Malpighiales</taxon>
        <taxon>Rhizophoraceae</taxon>
        <taxon>Rhizophora</taxon>
    </lineage>
</organism>
<proteinExistence type="predicted"/>
<evidence type="ECO:0000313" key="1">
    <source>
        <dbReference type="EMBL" id="MBX45191.1"/>
    </source>
</evidence>
<name>A0A2P2NS13_RHIMU</name>
<reference evidence="1" key="1">
    <citation type="submission" date="2018-02" db="EMBL/GenBank/DDBJ databases">
        <title>Rhizophora mucronata_Transcriptome.</title>
        <authorList>
            <person name="Meera S.P."/>
            <person name="Sreeshan A."/>
            <person name="Augustine A."/>
        </authorList>
    </citation>
    <scope>NUCLEOTIDE SEQUENCE</scope>
    <source>
        <tissue evidence="1">Leaf</tissue>
    </source>
</reference>
<sequence>MALSQTRVLLGRYNPNTPFAWCPYRATFTIGGSSFTAS</sequence>